<feature type="short sequence motif" description="GXGXXG" evidence="4">
    <location>
        <begin position="168"/>
        <end position="173"/>
    </location>
</feature>
<feature type="region of interest" description="Disordered" evidence="6">
    <location>
        <begin position="1"/>
        <end position="39"/>
    </location>
</feature>
<evidence type="ECO:0000256" key="2">
    <source>
        <dbReference type="ARBA" id="ARBA00022963"/>
    </source>
</evidence>
<dbReference type="eggNOG" id="ENOG502RPUA">
    <property type="taxonomic scope" value="Eukaryota"/>
</dbReference>
<dbReference type="InterPro" id="IPR050301">
    <property type="entry name" value="NTE"/>
</dbReference>
<dbReference type="RefSeq" id="XP_001416054.1">
    <property type="nucleotide sequence ID" value="XM_001416017.1"/>
</dbReference>
<evidence type="ECO:0000313" key="9">
    <source>
        <dbReference type="Proteomes" id="UP000001568"/>
    </source>
</evidence>
<feature type="domain" description="PNPLA" evidence="7">
    <location>
        <begin position="164"/>
        <end position="398"/>
    </location>
</feature>
<feature type="compositionally biased region" description="Low complexity" evidence="6">
    <location>
        <begin position="6"/>
        <end position="31"/>
    </location>
</feature>
<evidence type="ECO:0000256" key="4">
    <source>
        <dbReference type="PROSITE-ProRule" id="PRU01161"/>
    </source>
</evidence>
<dbReference type="Gramene" id="ABO94346">
    <property type="protein sequence ID" value="ABO94346"/>
    <property type="gene ID" value="OSTLU_14077"/>
</dbReference>
<dbReference type="GO" id="GO:0016298">
    <property type="term" value="F:lipase activity"/>
    <property type="evidence" value="ECO:0007669"/>
    <property type="project" value="UniProtKB-ARBA"/>
</dbReference>
<proteinExistence type="inferred from homology"/>
<feature type="region of interest" description="Disordered" evidence="6">
    <location>
        <begin position="52"/>
        <end position="94"/>
    </location>
</feature>
<evidence type="ECO:0000256" key="3">
    <source>
        <dbReference type="ARBA" id="ARBA00023098"/>
    </source>
</evidence>
<dbReference type="PANTHER" id="PTHR14226:SF64">
    <property type="entry name" value="PNPLA DOMAIN-CONTAINING PROTEIN"/>
    <property type="match status" value="1"/>
</dbReference>
<dbReference type="EC" id="3.1.1.-" evidence="5"/>
<dbReference type="EMBL" id="CP000582">
    <property type="protein sequence ID" value="ABO94346.1"/>
    <property type="molecule type" value="Genomic_DNA"/>
</dbReference>
<dbReference type="Gene3D" id="3.40.1090.10">
    <property type="entry name" value="Cytosolic phospholipase A2 catalytic domain"/>
    <property type="match status" value="2"/>
</dbReference>
<dbReference type="AlphaFoldDB" id="A4RTL4"/>
<gene>
    <name evidence="8" type="ORF">OSTLU_14077</name>
</gene>
<dbReference type="PANTHER" id="PTHR14226">
    <property type="entry name" value="NEUROPATHY TARGET ESTERASE/SWISS CHEESE D.MELANOGASTER"/>
    <property type="match status" value="1"/>
</dbReference>
<dbReference type="OMA" id="HPIKIAT"/>
<reference evidence="8 9" key="1">
    <citation type="journal article" date="2007" name="Proc. Natl. Acad. Sci. U.S.A.">
        <title>The tiny eukaryote Ostreococcus provides genomic insights into the paradox of plankton speciation.</title>
        <authorList>
            <person name="Palenik B."/>
            <person name="Grimwood J."/>
            <person name="Aerts A."/>
            <person name="Rouze P."/>
            <person name="Salamov A."/>
            <person name="Putnam N."/>
            <person name="Dupont C."/>
            <person name="Jorgensen R."/>
            <person name="Derelle E."/>
            <person name="Rombauts S."/>
            <person name="Zhou K."/>
            <person name="Otillar R."/>
            <person name="Merchant S.S."/>
            <person name="Podell S."/>
            <person name="Gaasterland T."/>
            <person name="Napoli C."/>
            <person name="Gendler K."/>
            <person name="Manuell A."/>
            <person name="Tai V."/>
            <person name="Vallon O."/>
            <person name="Piganeau G."/>
            <person name="Jancek S."/>
            <person name="Heijde M."/>
            <person name="Jabbari K."/>
            <person name="Bowler C."/>
            <person name="Lohr M."/>
            <person name="Robbens S."/>
            <person name="Werner G."/>
            <person name="Dubchak I."/>
            <person name="Pazour G.J."/>
            <person name="Ren Q."/>
            <person name="Paulsen I."/>
            <person name="Delwiche C."/>
            <person name="Schmutz J."/>
            <person name="Rokhsar D."/>
            <person name="Van de Peer Y."/>
            <person name="Moreau H."/>
            <person name="Grigoriev I.V."/>
        </authorList>
    </citation>
    <scope>NUCLEOTIDE SEQUENCE [LARGE SCALE GENOMIC DNA]</scope>
    <source>
        <strain evidence="8 9">CCE9901</strain>
    </source>
</reference>
<evidence type="ECO:0000313" key="8">
    <source>
        <dbReference type="EMBL" id="ABO94346.1"/>
    </source>
</evidence>
<dbReference type="SUPFAM" id="SSF52151">
    <property type="entry name" value="FabD/lysophospholipase-like"/>
    <property type="match status" value="1"/>
</dbReference>
<sequence>MEGIARRSSAPRPRSIATAPTRRATTTTRGAPNDDAGDARYAIARSVVLNARSLTETKATTSEPRTRPRTSGTSGRGDASGRERGRGLACDRSVGDRVRANGGANVKHVHPLPLSVTHDDAFAERLGKLRARASDAEDVYDALRRRKEEGSRPGARTDELKIGLVVEGGGMRGVISAGAAGALLEAGYYDCFDAAYGSSAGAMNLTYYLSKQPEGIFAYEEDLCDGSFLDLKRHVSRRMTVIKEAHIDLVRPFVRFGRRSRNALAARNGASTIETATMADVGTLAETLSDDDGDSKFAVDPAMNVNYLLETVMGGETGRPLRWKDVITSSVPLKVVATSLDTLTTVILDDFKDEADLKKSLLASARVPALAGSSPVTHRGHRLVDAAVLEPVPVHAAAHDGCTHILVLLTAPHKVDTEADVTNTEKRENRRFLGQIRERLSRVRQSKARDVVAAAASDTNDSDLNKSIDDLEAKPKPAQSALYRAIRNLLFAPSYMGAVWDLHDSYAATLDARHGWRARDVFIPSTAPSAFHPIKIATIAPSGPASKAMSSLCVDADLIAAARREGAAACFRALGVAFDDTASQPNVPSAERSR</sequence>
<accession>A4RTL4</accession>
<dbReference type="GO" id="GO:0052689">
    <property type="term" value="F:carboxylic ester hydrolase activity"/>
    <property type="evidence" value="ECO:0007669"/>
    <property type="project" value="UniProtKB-ARBA"/>
</dbReference>
<dbReference type="GeneID" id="5000382"/>
<dbReference type="Pfam" id="PF01734">
    <property type="entry name" value="Patatin"/>
    <property type="match status" value="1"/>
</dbReference>
<name>A4RTL4_OSTLU</name>
<dbReference type="InterPro" id="IPR016035">
    <property type="entry name" value="Acyl_Trfase/lysoPLipase"/>
</dbReference>
<keyword evidence="2 4" id="KW-0442">Lipid degradation</keyword>
<protein>
    <recommendedName>
        <fullName evidence="5">Patatin</fullName>
        <ecNumber evidence="5">3.1.1.-</ecNumber>
    </recommendedName>
</protein>
<keyword evidence="9" id="KW-1185">Reference proteome</keyword>
<evidence type="ECO:0000256" key="1">
    <source>
        <dbReference type="ARBA" id="ARBA00022801"/>
    </source>
</evidence>
<comment type="similarity">
    <text evidence="5">Belongs to the patatin family.</text>
</comment>
<evidence type="ECO:0000259" key="7">
    <source>
        <dbReference type="PROSITE" id="PS51635"/>
    </source>
</evidence>
<dbReference type="HOGENOM" id="CLU_435711_0_0_1"/>
<evidence type="ECO:0000256" key="6">
    <source>
        <dbReference type="SAM" id="MobiDB-lite"/>
    </source>
</evidence>
<feature type="short sequence motif" description="GXSXG" evidence="4">
    <location>
        <begin position="197"/>
        <end position="201"/>
    </location>
</feature>
<evidence type="ECO:0000256" key="5">
    <source>
        <dbReference type="RuleBase" id="RU361262"/>
    </source>
</evidence>
<dbReference type="PROSITE" id="PS51635">
    <property type="entry name" value="PNPLA"/>
    <property type="match status" value="1"/>
</dbReference>
<feature type="active site" description="Nucleophile" evidence="4">
    <location>
        <position position="199"/>
    </location>
</feature>
<dbReference type="Proteomes" id="UP000001568">
    <property type="component" value="Chromosome 2"/>
</dbReference>
<comment type="function">
    <text evidence="5">Lipolytic acyl hydrolase (LAH).</text>
</comment>
<dbReference type="GO" id="GO:0016042">
    <property type="term" value="P:lipid catabolic process"/>
    <property type="evidence" value="ECO:0007669"/>
    <property type="project" value="UniProtKB-UniRule"/>
</dbReference>
<dbReference type="KEGG" id="olu:OSTLU_14077"/>
<keyword evidence="3 4" id="KW-0443">Lipid metabolism</keyword>
<organism evidence="8 9">
    <name type="scientific">Ostreococcus lucimarinus (strain CCE9901)</name>
    <dbReference type="NCBI Taxonomy" id="436017"/>
    <lineage>
        <taxon>Eukaryota</taxon>
        <taxon>Viridiplantae</taxon>
        <taxon>Chlorophyta</taxon>
        <taxon>Mamiellophyceae</taxon>
        <taxon>Mamiellales</taxon>
        <taxon>Bathycoccaceae</taxon>
        <taxon>Ostreococcus</taxon>
    </lineage>
</organism>
<comment type="caution">
    <text evidence="4">Lacks conserved residue(s) required for the propagation of feature annotation.</text>
</comment>
<feature type="active site" description="Proton acceptor" evidence="4">
    <location>
        <position position="385"/>
    </location>
</feature>
<dbReference type="InterPro" id="IPR002641">
    <property type="entry name" value="PNPLA_dom"/>
</dbReference>
<comment type="domain">
    <text evidence="5">The nitrogen atoms of the two glycine residues in the GGXR motif define the oxyanion hole, and stabilize the oxyanion that forms during the nucleophilic attack by the catalytic serine during substrate cleavage.</text>
</comment>
<keyword evidence="1 4" id="KW-0378">Hydrolase</keyword>
<dbReference type="OrthoDB" id="568083at2759"/>